<evidence type="ECO:0000256" key="1">
    <source>
        <dbReference type="ARBA" id="ARBA00023015"/>
    </source>
</evidence>
<protein>
    <submittedName>
        <fullName evidence="5">Crp/Fnr family transcriptional regulator</fullName>
    </submittedName>
</protein>
<dbReference type="PANTHER" id="PTHR24567">
    <property type="entry name" value="CRP FAMILY TRANSCRIPTIONAL REGULATORY PROTEIN"/>
    <property type="match status" value="1"/>
</dbReference>
<dbReference type="PROSITE" id="PS50042">
    <property type="entry name" value="CNMP_BINDING_3"/>
    <property type="match status" value="1"/>
</dbReference>
<name>A0ABS1JWE6_9BURK</name>
<dbReference type="SUPFAM" id="SSF46785">
    <property type="entry name" value="Winged helix' DNA-binding domain"/>
    <property type="match status" value="1"/>
</dbReference>
<dbReference type="InterPro" id="IPR018488">
    <property type="entry name" value="cNMP-bd_CS"/>
</dbReference>
<dbReference type="InterPro" id="IPR014710">
    <property type="entry name" value="RmlC-like_jellyroll"/>
</dbReference>
<evidence type="ECO:0000259" key="4">
    <source>
        <dbReference type="PROSITE" id="PS50042"/>
    </source>
</evidence>
<sequence length="184" mass="20534">MLLIQEGDFGSTLYIVRAGRLRAYAADPKGKEITLGLYGPGEYVGEMSLDGGPRSANVETLETTTCAVITRETLLSYIAQEPDFALEMMARLIRRARLATESTRSLALIDVYGRFKRLLEQLSEPAAADGSRILRERITHQQVANHLACSREMVSRLMKDLEVGGYVGKRDGRIVLFKDLPARW</sequence>
<proteinExistence type="predicted"/>
<dbReference type="InterPro" id="IPR000595">
    <property type="entry name" value="cNMP-bd_dom"/>
</dbReference>
<dbReference type="InterPro" id="IPR018490">
    <property type="entry name" value="cNMP-bd_dom_sf"/>
</dbReference>
<dbReference type="SMART" id="SM00100">
    <property type="entry name" value="cNMP"/>
    <property type="match status" value="1"/>
</dbReference>
<comment type="caution">
    <text evidence="5">The sequence shown here is derived from an EMBL/GenBank/DDBJ whole genome shotgun (WGS) entry which is preliminary data.</text>
</comment>
<dbReference type="SMART" id="SM00419">
    <property type="entry name" value="HTH_CRP"/>
    <property type="match status" value="1"/>
</dbReference>
<keyword evidence="6" id="KW-1185">Reference proteome</keyword>
<accession>A0ABS1JWE6</accession>
<dbReference type="PROSITE" id="PS00888">
    <property type="entry name" value="CNMP_BINDING_1"/>
    <property type="match status" value="1"/>
</dbReference>
<dbReference type="Gene3D" id="2.60.120.10">
    <property type="entry name" value="Jelly Rolls"/>
    <property type="match status" value="1"/>
</dbReference>
<keyword evidence="1" id="KW-0805">Transcription regulation</keyword>
<reference evidence="5 6" key="1">
    <citation type="journal article" date="2017" name="Int. J. Syst. Evol. Microbiol.">
        <title>Ramlibacter alkalitolerans sp. nov., alkali-tolerant bacterium isolated from soil of ginseng.</title>
        <authorList>
            <person name="Lee D.H."/>
            <person name="Cha C.J."/>
        </authorList>
    </citation>
    <scope>NUCLEOTIDE SEQUENCE [LARGE SCALE GENOMIC DNA]</scope>
    <source>
        <strain evidence="5 6">KACC 19305</strain>
    </source>
</reference>
<organism evidence="5 6">
    <name type="scientific">Ramlibacter alkalitolerans</name>
    <dbReference type="NCBI Taxonomy" id="2039631"/>
    <lineage>
        <taxon>Bacteria</taxon>
        <taxon>Pseudomonadati</taxon>
        <taxon>Pseudomonadota</taxon>
        <taxon>Betaproteobacteria</taxon>
        <taxon>Burkholderiales</taxon>
        <taxon>Comamonadaceae</taxon>
        <taxon>Ramlibacter</taxon>
    </lineage>
</organism>
<dbReference type="Proteomes" id="UP000622707">
    <property type="component" value="Unassembled WGS sequence"/>
</dbReference>
<keyword evidence="3" id="KW-0804">Transcription</keyword>
<dbReference type="InterPro" id="IPR050397">
    <property type="entry name" value="Env_Response_Regulators"/>
</dbReference>
<dbReference type="Pfam" id="PF00027">
    <property type="entry name" value="cNMP_binding"/>
    <property type="match status" value="1"/>
</dbReference>
<dbReference type="PANTHER" id="PTHR24567:SF74">
    <property type="entry name" value="HTH-TYPE TRANSCRIPTIONAL REGULATOR ARCR"/>
    <property type="match status" value="1"/>
</dbReference>
<dbReference type="Pfam" id="PF13545">
    <property type="entry name" value="HTH_Crp_2"/>
    <property type="match status" value="1"/>
</dbReference>
<keyword evidence="2" id="KW-0238">DNA-binding</keyword>
<dbReference type="CDD" id="cd00038">
    <property type="entry name" value="CAP_ED"/>
    <property type="match status" value="1"/>
</dbReference>
<gene>
    <name evidence="5" type="ORF">JI746_25200</name>
</gene>
<feature type="domain" description="Cyclic nucleotide-binding" evidence="4">
    <location>
        <begin position="1"/>
        <end position="95"/>
    </location>
</feature>
<evidence type="ECO:0000256" key="3">
    <source>
        <dbReference type="ARBA" id="ARBA00023163"/>
    </source>
</evidence>
<dbReference type="InterPro" id="IPR036388">
    <property type="entry name" value="WH-like_DNA-bd_sf"/>
</dbReference>
<dbReference type="InterPro" id="IPR012318">
    <property type="entry name" value="HTH_CRP"/>
</dbReference>
<dbReference type="SUPFAM" id="SSF51206">
    <property type="entry name" value="cAMP-binding domain-like"/>
    <property type="match status" value="1"/>
</dbReference>
<evidence type="ECO:0000256" key="2">
    <source>
        <dbReference type="ARBA" id="ARBA00023125"/>
    </source>
</evidence>
<dbReference type="Gene3D" id="1.10.10.10">
    <property type="entry name" value="Winged helix-like DNA-binding domain superfamily/Winged helix DNA-binding domain"/>
    <property type="match status" value="1"/>
</dbReference>
<dbReference type="EMBL" id="JAEQND010000018">
    <property type="protein sequence ID" value="MBL0428426.1"/>
    <property type="molecule type" value="Genomic_DNA"/>
</dbReference>
<dbReference type="InterPro" id="IPR036390">
    <property type="entry name" value="WH_DNA-bd_sf"/>
</dbReference>
<evidence type="ECO:0000313" key="5">
    <source>
        <dbReference type="EMBL" id="MBL0428426.1"/>
    </source>
</evidence>
<evidence type="ECO:0000313" key="6">
    <source>
        <dbReference type="Proteomes" id="UP000622707"/>
    </source>
</evidence>